<dbReference type="OrthoDB" id="4904217at2"/>
<feature type="transmembrane region" description="Helical" evidence="1">
    <location>
        <begin position="104"/>
        <end position="124"/>
    </location>
</feature>
<sequence length="539" mass="59193">MSALAASGQLQGHDQTSDSQPLAFKSAWDLFVLQYVVPSQQPLLVASLTLLAFLILARLLVFAIKLPLRWLKDRVTRTLAGTVGLIVMIASAITFTLALGLSNFITASIVLVAGVVGAFCFATAMGSRLRLLIDVSSEGAPDASESAHIVALIADLGAAPARGLEAPVGSDVTALKDTALSVPSANAFVNVVMWILNTLFTTTPWHVTVDIGKDADVSVLLTRNTRARAAFIISADRIMPPDENRPVGQANALADHLLAFVASAIIVTLAEDYRGFEGLGGARNWQSVGLQYVASVNYLDKPDIQEALLTRALDLDPGNLPADVIYQFDRYEGTHTLADMSTYREWLKAQIEKVRIGPKWYKHVPHGQRDLYRRMLLNILVQSLNLQSMTSGNEKNILIVEAQDEAKALRRALTTRLNVTTPLTVRMRPAAGLMYAKARPSPFDIGQPPKTDHRTTTRWLREALLISSPNTAYNAACFYAELWNATLSVEEEEYLESRIRGRFDLIAQRSNLMKSAQTDPTFATIRNDSRFRDLFDQSA</sequence>
<keyword evidence="1" id="KW-0472">Membrane</keyword>
<evidence type="ECO:0000256" key="1">
    <source>
        <dbReference type="SAM" id="Phobius"/>
    </source>
</evidence>
<dbReference type="AlphaFoldDB" id="A0A3E0VFU4"/>
<keyword evidence="1" id="KW-0812">Transmembrane</keyword>
<protein>
    <submittedName>
        <fullName evidence="2">Uncharacterized protein</fullName>
    </submittedName>
</protein>
<comment type="caution">
    <text evidence="2">The sequence shown here is derived from an EMBL/GenBank/DDBJ whole genome shotgun (WGS) entry which is preliminary data.</text>
</comment>
<proteinExistence type="predicted"/>
<gene>
    <name evidence="2" type="ORF">B7R54_04205</name>
</gene>
<organism evidence="2 3">
    <name type="scientific">Subtercola boreus</name>
    <dbReference type="NCBI Taxonomy" id="120213"/>
    <lineage>
        <taxon>Bacteria</taxon>
        <taxon>Bacillati</taxon>
        <taxon>Actinomycetota</taxon>
        <taxon>Actinomycetes</taxon>
        <taxon>Micrococcales</taxon>
        <taxon>Microbacteriaceae</taxon>
        <taxon>Subtercola</taxon>
    </lineage>
</organism>
<dbReference type="RefSeq" id="WP_116413919.1">
    <property type="nucleotide sequence ID" value="NZ_NBWZ01000001.1"/>
</dbReference>
<keyword evidence="1" id="KW-1133">Transmembrane helix</keyword>
<name>A0A3E0VFU4_9MICO</name>
<keyword evidence="3" id="KW-1185">Reference proteome</keyword>
<reference evidence="2 3" key="1">
    <citation type="submission" date="2017-04" db="EMBL/GenBank/DDBJ databases">
        <title>Comparative genome analysis of Subtercola boreus.</title>
        <authorList>
            <person name="Cho Y.-J."/>
            <person name="Cho A."/>
            <person name="Kim O.-S."/>
            <person name="Lee J.-I."/>
        </authorList>
    </citation>
    <scope>NUCLEOTIDE SEQUENCE [LARGE SCALE GENOMIC DNA]</scope>
    <source>
        <strain evidence="2 3">K300</strain>
    </source>
</reference>
<dbReference type="Proteomes" id="UP000256486">
    <property type="component" value="Unassembled WGS sequence"/>
</dbReference>
<feature type="transmembrane region" description="Helical" evidence="1">
    <location>
        <begin position="43"/>
        <end position="66"/>
    </location>
</feature>
<evidence type="ECO:0000313" key="3">
    <source>
        <dbReference type="Proteomes" id="UP000256486"/>
    </source>
</evidence>
<dbReference type="EMBL" id="NBWZ01000001">
    <property type="protein sequence ID" value="RFA08515.1"/>
    <property type="molecule type" value="Genomic_DNA"/>
</dbReference>
<feature type="transmembrane region" description="Helical" evidence="1">
    <location>
        <begin position="78"/>
        <end position="98"/>
    </location>
</feature>
<accession>A0A3E0VFU4</accession>
<evidence type="ECO:0000313" key="2">
    <source>
        <dbReference type="EMBL" id="RFA08515.1"/>
    </source>
</evidence>